<dbReference type="Proteomes" id="UP001167919">
    <property type="component" value="Unassembled WGS sequence"/>
</dbReference>
<evidence type="ECO:0000313" key="2">
    <source>
        <dbReference type="Proteomes" id="UP001167919"/>
    </source>
</evidence>
<proteinExistence type="predicted"/>
<gene>
    <name evidence="1" type="ORF">EVC35_00530</name>
</gene>
<name>A0AAJ1R925_9LACO</name>
<protein>
    <submittedName>
        <fullName evidence="1">DNA polymerase III subunit alpha</fullName>
    </submittedName>
</protein>
<sequence>MNKDYPNYDPKIRDQFIHSFQDRGMMKWGGFYLSDHTRVIEKSSKQRAEKERRFLRERMDFKTISQRLFDAFSNHKEVQIQLAEESEEHGIYATILGFVEGYDETGILVADKVVSVNDIWNCQLIEN</sequence>
<organism evidence="1 2">
    <name type="scientific">Oenococcus sicerae</name>
    <dbReference type="NCBI Taxonomy" id="2203724"/>
    <lineage>
        <taxon>Bacteria</taxon>
        <taxon>Bacillati</taxon>
        <taxon>Bacillota</taxon>
        <taxon>Bacilli</taxon>
        <taxon>Lactobacillales</taxon>
        <taxon>Lactobacillaceae</taxon>
        <taxon>Oenococcus</taxon>
    </lineage>
</organism>
<dbReference type="EMBL" id="SDWY01000001">
    <property type="protein sequence ID" value="MDN6899495.1"/>
    <property type="molecule type" value="Genomic_DNA"/>
</dbReference>
<accession>A0AAJ1R925</accession>
<comment type="caution">
    <text evidence="1">The sequence shown here is derived from an EMBL/GenBank/DDBJ whole genome shotgun (WGS) entry which is preliminary data.</text>
</comment>
<dbReference type="RefSeq" id="WP_301710816.1">
    <property type="nucleotide sequence ID" value="NZ_SDWY01000001.1"/>
</dbReference>
<evidence type="ECO:0000313" key="1">
    <source>
        <dbReference type="EMBL" id="MDN6899495.1"/>
    </source>
</evidence>
<dbReference type="AlphaFoldDB" id="A0AAJ1R925"/>
<reference evidence="1" key="1">
    <citation type="submission" date="2019-01" db="EMBL/GenBank/DDBJ databases">
        <title>Oenococcus sicerae UCMA17102.</title>
        <authorList>
            <person name="Cousin F.J."/>
            <person name="Le Guellec R."/>
            <person name="Cretenet M."/>
        </authorList>
    </citation>
    <scope>NUCLEOTIDE SEQUENCE</scope>
    <source>
        <strain evidence="1">UCMA17102</strain>
    </source>
</reference>